<keyword evidence="2" id="KW-1185">Reference proteome</keyword>
<comment type="caution">
    <text evidence="1">The sequence shown here is derived from an EMBL/GenBank/DDBJ whole genome shotgun (WGS) entry which is preliminary data.</text>
</comment>
<gene>
    <name evidence="1" type="ORF">PHMEG_00027893</name>
</gene>
<organism evidence="1 2">
    <name type="scientific">Phytophthora megakarya</name>
    <dbReference type="NCBI Taxonomy" id="4795"/>
    <lineage>
        <taxon>Eukaryota</taxon>
        <taxon>Sar</taxon>
        <taxon>Stramenopiles</taxon>
        <taxon>Oomycota</taxon>
        <taxon>Peronosporomycetes</taxon>
        <taxon>Peronosporales</taxon>
        <taxon>Peronosporaceae</taxon>
        <taxon>Phytophthora</taxon>
    </lineage>
</organism>
<evidence type="ECO:0000313" key="1">
    <source>
        <dbReference type="EMBL" id="OWZ00835.1"/>
    </source>
</evidence>
<proteinExistence type="predicted"/>
<dbReference type="Proteomes" id="UP000198211">
    <property type="component" value="Unassembled WGS sequence"/>
</dbReference>
<dbReference type="AlphaFoldDB" id="A0A225V667"/>
<evidence type="ECO:0008006" key="3">
    <source>
        <dbReference type="Google" id="ProtNLM"/>
    </source>
</evidence>
<name>A0A225V667_9STRA</name>
<dbReference type="OrthoDB" id="112154at2759"/>
<protein>
    <recommendedName>
        <fullName evidence="3">SWIM-type domain-containing protein</fullName>
    </recommendedName>
</protein>
<sequence length="132" mass="15225">MFLQIKEIRSLYRSDCKVFWTTGWICAHVVATMDLTKQFKLDTAMANLPVRNVSGGQRIFPGALYRDAPHSRTFIKPNLVKQLLDQPFYPYGWNIAEDFIFETKYYECEQLVDLLAMSRRGGLDITGGAHTR</sequence>
<accession>A0A225V667</accession>
<dbReference type="EMBL" id="NBNE01007295">
    <property type="protein sequence ID" value="OWZ00835.1"/>
    <property type="molecule type" value="Genomic_DNA"/>
</dbReference>
<reference evidence="2" key="1">
    <citation type="submission" date="2017-03" db="EMBL/GenBank/DDBJ databases">
        <title>Phytopthora megakarya and P. palmivora, two closely related causual agents of cacao black pod achieved similar genome size and gene model numbers by different mechanisms.</title>
        <authorList>
            <person name="Ali S."/>
            <person name="Shao J."/>
            <person name="Larry D.J."/>
            <person name="Kronmiller B."/>
            <person name="Shen D."/>
            <person name="Strem M.D."/>
            <person name="Melnick R.L."/>
            <person name="Guiltinan M.J."/>
            <person name="Tyler B.M."/>
            <person name="Meinhardt L.W."/>
            <person name="Bailey B.A."/>
        </authorList>
    </citation>
    <scope>NUCLEOTIDE SEQUENCE [LARGE SCALE GENOMIC DNA]</scope>
    <source>
        <strain evidence="2">zdho120</strain>
    </source>
</reference>
<evidence type="ECO:0000313" key="2">
    <source>
        <dbReference type="Proteomes" id="UP000198211"/>
    </source>
</evidence>